<keyword evidence="2" id="KW-1185">Reference proteome</keyword>
<reference evidence="1 2" key="1">
    <citation type="journal article" date="2020" name="Nat. Food">
        <title>A phased Vanilla planifolia genome enables genetic improvement of flavour and production.</title>
        <authorList>
            <person name="Hasing T."/>
            <person name="Tang H."/>
            <person name="Brym M."/>
            <person name="Khazi F."/>
            <person name="Huang T."/>
            <person name="Chambers A.H."/>
        </authorList>
    </citation>
    <scope>NUCLEOTIDE SEQUENCE [LARGE SCALE GENOMIC DNA]</scope>
    <source>
        <tissue evidence="1">Leaf</tissue>
    </source>
</reference>
<name>A0A835PVV7_VANPL</name>
<evidence type="ECO:0000313" key="2">
    <source>
        <dbReference type="Proteomes" id="UP000636800"/>
    </source>
</evidence>
<gene>
    <name evidence="1" type="ORF">HPP92_022129</name>
</gene>
<dbReference type="EMBL" id="JADCNL010000012">
    <property type="protein sequence ID" value="KAG0456972.1"/>
    <property type="molecule type" value="Genomic_DNA"/>
</dbReference>
<sequence length="87" mass="9615">MLRSLSKLEDYLGEIINNLAVVDDPCVGCSDSLQWTTLKSDIGWKGCVKGRLQMVMFVQEASNWIEAVSIGIRCIGCGCRGYKIVTQ</sequence>
<dbReference type="OrthoDB" id="1839884at2759"/>
<accession>A0A835PVV7</accession>
<proteinExistence type="predicted"/>
<evidence type="ECO:0000313" key="1">
    <source>
        <dbReference type="EMBL" id="KAG0456972.1"/>
    </source>
</evidence>
<protein>
    <submittedName>
        <fullName evidence="1">Uncharacterized protein</fullName>
    </submittedName>
</protein>
<comment type="caution">
    <text evidence="1">The sequence shown here is derived from an EMBL/GenBank/DDBJ whole genome shotgun (WGS) entry which is preliminary data.</text>
</comment>
<dbReference type="AlphaFoldDB" id="A0A835PVV7"/>
<organism evidence="1 2">
    <name type="scientific">Vanilla planifolia</name>
    <name type="common">Vanilla</name>
    <dbReference type="NCBI Taxonomy" id="51239"/>
    <lineage>
        <taxon>Eukaryota</taxon>
        <taxon>Viridiplantae</taxon>
        <taxon>Streptophyta</taxon>
        <taxon>Embryophyta</taxon>
        <taxon>Tracheophyta</taxon>
        <taxon>Spermatophyta</taxon>
        <taxon>Magnoliopsida</taxon>
        <taxon>Liliopsida</taxon>
        <taxon>Asparagales</taxon>
        <taxon>Orchidaceae</taxon>
        <taxon>Vanilloideae</taxon>
        <taxon>Vanilleae</taxon>
        <taxon>Vanilla</taxon>
    </lineage>
</organism>
<dbReference type="Proteomes" id="UP000636800">
    <property type="component" value="Chromosome 12"/>
</dbReference>